<protein>
    <recommendedName>
        <fullName evidence="2">PH domain-containing protein</fullName>
    </recommendedName>
</protein>
<feature type="domain" description="PH" evidence="2">
    <location>
        <begin position="64"/>
        <end position="165"/>
    </location>
</feature>
<dbReference type="PANTHER" id="PTHR20916:SF18">
    <property type="entry name" value="IPT_TIG DOMAIN-CONTAINING PROTEIN"/>
    <property type="match status" value="1"/>
</dbReference>
<feature type="compositionally biased region" description="Basic and acidic residues" evidence="1">
    <location>
        <begin position="454"/>
        <end position="470"/>
    </location>
</feature>
<proteinExistence type="predicted"/>
<evidence type="ECO:0000313" key="3">
    <source>
        <dbReference type="EMBL" id="ETO16246.1"/>
    </source>
</evidence>
<dbReference type="Gene3D" id="2.30.29.30">
    <property type="entry name" value="Pleckstrin-homology domain (PH domain)/Phosphotyrosine-binding domain (PTB)"/>
    <property type="match status" value="1"/>
</dbReference>
<dbReference type="Proteomes" id="UP000023152">
    <property type="component" value="Unassembled WGS sequence"/>
</dbReference>
<organism evidence="3 4">
    <name type="scientific">Reticulomyxa filosa</name>
    <dbReference type="NCBI Taxonomy" id="46433"/>
    <lineage>
        <taxon>Eukaryota</taxon>
        <taxon>Sar</taxon>
        <taxon>Rhizaria</taxon>
        <taxon>Retaria</taxon>
        <taxon>Foraminifera</taxon>
        <taxon>Monothalamids</taxon>
        <taxon>Reticulomyxidae</taxon>
        <taxon>Reticulomyxa</taxon>
    </lineage>
</organism>
<dbReference type="PROSITE" id="PS50003">
    <property type="entry name" value="PH_DOMAIN"/>
    <property type="match status" value="1"/>
</dbReference>
<evidence type="ECO:0000256" key="1">
    <source>
        <dbReference type="SAM" id="MobiDB-lite"/>
    </source>
</evidence>
<feature type="compositionally biased region" description="Polar residues" evidence="1">
    <location>
        <begin position="408"/>
        <end position="430"/>
    </location>
</feature>
<dbReference type="InterPro" id="IPR011993">
    <property type="entry name" value="PH-like_dom_sf"/>
</dbReference>
<feature type="region of interest" description="Disordered" evidence="1">
    <location>
        <begin position="382"/>
        <end position="487"/>
    </location>
</feature>
<dbReference type="SUPFAM" id="SSF50729">
    <property type="entry name" value="PH domain-like"/>
    <property type="match status" value="1"/>
</dbReference>
<feature type="non-terminal residue" evidence="3">
    <location>
        <position position="691"/>
    </location>
</feature>
<keyword evidence="4" id="KW-1185">Reference proteome</keyword>
<dbReference type="EMBL" id="ASPP01018446">
    <property type="protein sequence ID" value="ETO16246.1"/>
    <property type="molecule type" value="Genomic_DNA"/>
</dbReference>
<feature type="compositionally biased region" description="Polar residues" evidence="1">
    <location>
        <begin position="382"/>
        <end position="401"/>
    </location>
</feature>
<gene>
    <name evidence="3" type="ORF">RFI_21103</name>
</gene>
<evidence type="ECO:0000313" key="4">
    <source>
        <dbReference type="Proteomes" id="UP000023152"/>
    </source>
</evidence>
<comment type="caution">
    <text evidence="3">The sequence shown here is derived from an EMBL/GenBank/DDBJ whole genome shotgun (WGS) entry which is preliminary data.</text>
</comment>
<dbReference type="InterPro" id="IPR001849">
    <property type="entry name" value="PH_domain"/>
</dbReference>
<dbReference type="PANTHER" id="PTHR20916">
    <property type="entry name" value="CYSTEINE AND GLYCINE-RICH PROTEIN 2 BINDING PROTEIN"/>
    <property type="match status" value="1"/>
</dbReference>
<dbReference type="AlphaFoldDB" id="X6MRF3"/>
<reference evidence="3 4" key="1">
    <citation type="journal article" date="2013" name="Curr. Biol.">
        <title>The Genome of the Foraminiferan Reticulomyxa filosa.</title>
        <authorList>
            <person name="Glockner G."/>
            <person name="Hulsmann N."/>
            <person name="Schleicher M."/>
            <person name="Noegel A.A."/>
            <person name="Eichinger L."/>
            <person name="Gallinger C."/>
            <person name="Pawlowski J."/>
            <person name="Sierra R."/>
            <person name="Euteneuer U."/>
            <person name="Pillet L."/>
            <person name="Moustafa A."/>
            <person name="Platzer M."/>
            <person name="Groth M."/>
            <person name="Szafranski K."/>
            <person name="Schliwa M."/>
        </authorList>
    </citation>
    <scope>NUCLEOTIDE SEQUENCE [LARGE SCALE GENOMIC DNA]</scope>
</reference>
<feature type="compositionally biased region" description="Polar residues" evidence="1">
    <location>
        <begin position="471"/>
        <end position="482"/>
    </location>
</feature>
<accession>X6MRF3</accession>
<dbReference type="Pfam" id="PF00169">
    <property type="entry name" value="PH"/>
    <property type="match status" value="1"/>
</dbReference>
<dbReference type="SMART" id="SM00233">
    <property type="entry name" value="PH"/>
    <property type="match status" value="1"/>
</dbReference>
<name>X6MRF3_RETFI</name>
<feature type="compositionally biased region" description="Low complexity" evidence="1">
    <location>
        <begin position="431"/>
        <end position="453"/>
    </location>
</feature>
<sequence length="691" mass="77887">MLQIRIEVKKNKKRFQKLMQTQYQREGSFFGTKKKGAKFFRIIQTKTKSSQILGLFIVRLVHCKIQMRGLVMKRTSGFPFRWNSRILILFKNGKLQWHHPEDERNSSGVAELNVANITNMQTTEISHSKKAVGFMITTKDRALYLSVKNQQECIQWFNAINTVIRLTTSAIRIQELLKELNDGTETNNEITNKDKMEEKKSEKKIDEELLKTKSPGTLLEMANELALFQQLDKAKEIYEYLLKDTNNWGWEDLHISYEFFLSQFCNQPKDAESHFLKLYLHITFYIFERVVIFCVPVDFLQEPAYFQLENQCLTIRFGHIPCSLPPPPTMDYNESMLISGVSEGSGIVQRGSVVAFNNGIPKKAKIDTFGDLDSKGPISILTSVTSPTGTPEHNGNSQYSSPFAKATTAESTMSVSTSSTAIPSPNARSGNSNELTNFDNNNNNNNNNNNSNDMSDHIVVHEDDMKKQNSTEKQSIGSWSSEQGRDSKAMGMGMDMDTVGELHFNNGNNNGNNNDNILDYNCVSTSVASRRLSLSFQESFVDLNGLGSAPAHHMVRSLSANAEGDNNGDHQGKQKSESHFTFALPSLEKTKIFQPTVFGQDAPMTRGEAMHNSKLRFGTILTPVPESIQSNTYSLSSLEGVPLQASQSLQRGTYHTPTTKALHNPFFTSHHYAQTCIFLRPHSQQVQHVRK</sequence>
<evidence type="ECO:0000259" key="2">
    <source>
        <dbReference type="PROSITE" id="PS50003"/>
    </source>
</evidence>